<dbReference type="RefSeq" id="WP_157695498.1">
    <property type="nucleotide sequence ID" value="NZ_LT629710.1"/>
</dbReference>
<reference evidence="1 2" key="1">
    <citation type="submission" date="2016-10" db="EMBL/GenBank/DDBJ databases">
        <authorList>
            <person name="de Groot N.N."/>
        </authorList>
    </citation>
    <scope>NUCLEOTIDE SEQUENCE [LARGE SCALE GENOMIC DNA]</scope>
    <source>
        <strain evidence="2">P4-7,KCTC 19426,CECT 7604</strain>
    </source>
</reference>
<accession>A0A1H0RHV4</accession>
<protein>
    <submittedName>
        <fullName evidence="1">Uncharacterized protein</fullName>
    </submittedName>
</protein>
<gene>
    <name evidence="1" type="ORF">SAMN04515671_3566</name>
</gene>
<proteinExistence type="predicted"/>
<dbReference type="AlphaFoldDB" id="A0A1H0RHV4"/>
<dbReference type="Proteomes" id="UP000198741">
    <property type="component" value="Chromosome I"/>
</dbReference>
<evidence type="ECO:0000313" key="2">
    <source>
        <dbReference type="Proteomes" id="UP000198741"/>
    </source>
</evidence>
<name>A0A1H0RHV4_9ACTN</name>
<keyword evidence="2" id="KW-1185">Reference proteome</keyword>
<evidence type="ECO:0000313" key="1">
    <source>
        <dbReference type="EMBL" id="SDP28769.1"/>
    </source>
</evidence>
<sequence>MASALQQPLEVERVSVEEENPSTLILIGRVETVLAGSGLPASLRASARHGLIALIVGAIVLAVDGLLPGHPSEPVDAAGAETALRDSLQAFIGGLTLSS</sequence>
<dbReference type="EMBL" id="LT629710">
    <property type="protein sequence ID" value="SDP28769.1"/>
    <property type="molecule type" value="Genomic_DNA"/>
</dbReference>
<organism evidence="1 2">
    <name type="scientific">Nakamurella panacisegetis</name>
    <dbReference type="NCBI Taxonomy" id="1090615"/>
    <lineage>
        <taxon>Bacteria</taxon>
        <taxon>Bacillati</taxon>
        <taxon>Actinomycetota</taxon>
        <taxon>Actinomycetes</taxon>
        <taxon>Nakamurellales</taxon>
        <taxon>Nakamurellaceae</taxon>
        <taxon>Nakamurella</taxon>
    </lineage>
</organism>